<gene>
    <name evidence="1" type="ORF">OPT61_g3084</name>
</gene>
<dbReference type="Proteomes" id="UP001153331">
    <property type="component" value="Unassembled WGS sequence"/>
</dbReference>
<evidence type="ECO:0000313" key="2">
    <source>
        <dbReference type="Proteomes" id="UP001153331"/>
    </source>
</evidence>
<dbReference type="EMBL" id="JAPHNI010000151">
    <property type="protein sequence ID" value="KAJ8115220.1"/>
    <property type="molecule type" value="Genomic_DNA"/>
</dbReference>
<sequence>MLARSSGSSKQLTLMLHTSASAYMSGGDASSDLAFVAQYDTDNLLFSPTGDTATVDCPSARYHEIARNPIKLHVDALALTTLTLKLKQTAPIWYSHLAAMVPNAQPNAAELFNELLFDGRKASFTGFPVADYYSKHFKQGDWTVFGPLGAKPSHKRLRADSNPPPSPPTYKRRAADKEQEKEQEQTQVRSPSPLCGSSPTERDSSPTEWTTSAVSEDSQLFNIALQEHAVEDQLPAVVERLLPKVLEQLLANHVPFHLQKLLVVPSALSSTPPGSSTSNGSQLTALGATFVPHLAAHLRPQLRKLQADALAEGATDRLSTGALEIEEALANAQGDLVVARDEVLKEIEDTAGKALADARERALNFCDEVDDETIAGIEKRITEAGDRVGKQSAGHWLALVDMRVAALQMAVIATWGSDGEQQDAIELGGNESSNAMTVSAA</sequence>
<reference evidence="1" key="1">
    <citation type="submission" date="2022-11" db="EMBL/GenBank/DDBJ databases">
        <title>Genome Sequence of Boeremia exigua.</title>
        <authorList>
            <person name="Buettner E."/>
        </authorList>
    </citation>
    <scope>NUCLEOTIDE SEQUENCE</scope>
    <source>
        <strain evidence="1">CU02</strain>
    </source>
</reference>
<accession>A0ACC2IJ50</accession>
<organism evidence="1 2">
    <name type="scientific">Boeremia exigua</name>
    <dbReference type="NCBI Taxonomy" id="749465"/>
    <lineage>
        <taxon>Eukaryota</taxon>
        <taxon>Fungi</taxon>
        <taxon>Dikarya</taxon>
        <taxon>Ascomycota</taxon>
        <taxon>Pezizomycotina</taxon>
        <taxon>Dothideomycetes</taxon>
        <taxon>Pleosporomycetidae</taxon>
        <taxon>Pleosporales</taxon>
        <taxon>Pleosporineae</taxon>
        <taxon>Didymellaceae</taxon>
        <taxon>Boeremia</taxon>
    </lineage>
</organism>
<evidence type="ECO:0000313" key="1">
    <source>
        <dbReference type="EMBL" id="KAJ8115220.1"/>
    </source>
</evidence>
<protein>
    <submittedName>
        <fullName evidence="1">Uncharacterized protein</fullName>
    </submittedName>
</protein>
<keyword evidence="2" id="KW-1185">Reference proteome</keyword>
<name>A0ACC2IJ50_9PLEO</name>
<proteinExistence type="predicted"/>
<comment type="caution">
    <text evidence="1">The sequence shown here is derived from an EMBL/GenBank/DDBJ whole genome shotgun (WGS) entry which is preliminary data.</text>
</comment>